<dbReference type="Proteomes" id="UP001501302">
    <property type="component" value="Unassembled WGS sequence"/>
</dbReference>
<dbReference type="EMBL" id="BAABJJ010000030">
    <property type="protein sequence ID" value="GAA4946755.1"/>
    <property type="molecule type" value="Genomic_DNA"/>
</dbReference>
<gene>
    <name evidence="1" type="ORF">GCM10023314_20050</name>
</gene>
<proteinExistence type="predicted"/>
<dbReference type="SUPFAM" id="SSF56300">
    <property type="entry name" value="Metallo-dependent phosphatases"/>
    <property type="match status" value="1"/>
</dbReference>
<evidence type="ECO:0000313" key="1">
    <source>
        <dbReference type="EMBL" id="GAA4946755.1"/>
    </source>
</evidence>
<dbReference type="InterPro" id="IPR029052">
    <property type="entry name" value="Metallo-depent_PP-like"/>
</dbReference>
<reference evidence="2" key="1">
    <citation type="journal article" date="2019" name="Int. J. Syst. Evol. Microbiol.">
        <title>The Global Catalogue of Microorganisms (GCM) 10K type strain sequencing project: providing services to taxonomists for standard genome sequencing and annotation.</title>
        <authorList>
            <consortium name="The Broad Institute Genomics Platform"/>
            <consortium name="The Broad Institute Genome Sequencing Center for Infectious Disease"/>
            <person name="Wu L."/>
            <person name="Ma J."/>
        </authorList>
    </citation>
    <scope>NUCLEOTIDE SEQUENCE [LARGE SCALE GENOMIC DNA]</scope>
    <source>
        <strain evidence="2">JCM 18285</strain>
    </source>
</reference>
<comment type="caution">
    <text evidence="1">The sequence shown here is derived from an EMBL/GenBank/DDBJ whole genome shotgun (WGS) entry which is preliminary data.</text>
</comment>
<keyword evidence="2" id="KW-1185">Reference proteome</keyword>
<accession>A0ABP9GKQ7</accession>
<evidence type="ECO:0000313" key="2">
    <source>
        <dbReference type="Proteomes" id="UP001501302"/>
    </source>
</evidence>
<sequence length="61" mass="7043">MNAEQKKWISKNNNLMTIIGHTYRPHFPELRDIAFFNDGSCVHPRSITGTEIENSKISLIK</sequence>
<organism evidence="1 2">
    <name type="scientific">Algibacter agarivorans</name>
    <dbReference type="NCBI Taxonomy" id="1109741"/>
    <lineage>
        <taxon>Bacteria</taxon>
        <taxon>Pseudomonadati</taxon>
        <taxon>Bacteroidota</taxon>
        <taxon>Flavobacteriia</taxon>
        <taxon>Flavobacteriales</taxon>
        <taxon>Flavobacteriaceae</taxon>
        <taxon>Algibacter</taxon>
    </lineage>
</organism>
<name>A0ABP9GKQ7_9FLAO</name>
<protein>
    <submittedName>
        <fullName evidence="1">Uncharacterized protein</fullName>
    </submittedName>
</protein>